<evidence type="ECO:0000259" key="5">
    <source>
        <dbReference type="PROSITE" id="PS50984"/>
    </source>
</evidence>
<evidence type="ECO:0000256" key="2">
    <source>
        <dbReference type="ARBA" id="ARBA00022694"/>
    </source>
</evidence>
<feature type="domain" description="TRUD" evidence="5">
    <location>
        <begin position="157"/>
        <end position="378"/>
    </location>
</feature>
<gene>
    <name evidence="4" type="primary">truD</name>
    <name evidence="6" type="ORF">BK009_10000</name>
</gene>
<dbReference type="RefSeq" id="WP_100909523.1">
    <property type="nucleotide sequence ID" value="NZ_CP017768.1"/>
</dbReference>
<dbReference type="GO" id="GO:0031119">
    <property type="term" value="P:tRNA pseudouridine synthesis"/>
    <property type="evidence" value="ECO:0007669"/>
    <property type="project" value="UniProtKB-UniRule"/>
</dbReference>
<protein>
    <recommendedName>
        <fullName evidence="4">Probable tRNA pseudouridine synthase D</fullName>
        <ecNumber evidence="4">5.4.99.27</ecNumber>
    </recommendedName>
    <alternativeName>
        <fullName evidence="4">tRNA pseudouridine(13) synthase</fullName>
    </alternativeName>
    <alternativeName>
        <fullName evidence="4">tRNA pseudouridylate synthase D</fullName>
    </alternativeName>
    <alternativeName>
        <fullName evidence="4">tRNA-uridine isomerase D</fullName>
    </alternativeName>
</protein>
<dbReference type="Proteomes" id="UP000232631">
    <property type="component" value="Chromosome"/>
</dbReference>
<keyword evidence="3 4" id="KW-0413">Isomerase</keyword>
<evidence type="ECO:0000256" key="1">
    <source>
        <dbReference type="ARBA" id="ARBA00007953"/>
    </source>
</evidence>
<comment type="similarity">
    <text evidence="1 4">Belongs to the pseudouridine synthase TruD family.</text>
</comment>
<dbReference type="InterPro" id="IPR020103">
    <property type="entry name" value="PsdUridine_synth_cat_dom_sf"/>
</dbReference>
<dbReference type="Pfam" id="PF01142">
    <property type="entry name" value="TruD"/>
    <property type="match status" value="1"/>
</dbReference>
<dbReference type="PROSITE" id="PS01268">
    <property type="entry name" value="UPF0024"/>
    <property type="match status" value="1"/>
</dbReference>
<proteinExistence type="inferred from homology"/>
<evidence type="ECO:0000256" key="4">
    <source>
        <dbReference type="HAMAP-Rule" id="MF_01082"/>
    </source>
</evidence>
<dbReference type="GO" id="GO:0003723">
    <property type="term" value="F:RNA binding"/>
    <property type="evidence" value="ECO:0007669"/>
    <property type="project" value="InterPro"/>
</dbReference>
<dbReference type="PANTHER" id="PTHR13326">
    <property type="entry name" value="TRNA PSEUDOURIDINE SYNTHASE D"/>
    <property type="match status" value="1"/>
</dbReference>
<dbReference type="Gene3D" id="3.30.2350.20">
    <property type="entry name" value="TruD, catalytic domain"/>
    <property type="match status" value="1"/>
</dbReference>
<dbReference type="InterPro" id="IPR001656">
    <property type="entry name" value="PsdUridine_synth_TruD"/>
</dbReference>
<accession>A0A2H4VSA4</accession>
<comment type="catalytic activity">
    <reaction evidence="4">
        <text>uridine(13) in tRNA = pseudouridine(13) in tRNA</text>
        <dbReference type="Rhea" id="RHEA:42540"/>
        <dbReference type="Rhea" id="RHEA-COMP:10105"/>
        <dbReference type="Rhea" id="RHEA-COMP:10106"/>
        <dbReference type="ChEBI" id="CHEBI:65314"/>
        <dbReference type="ChEBI" id="CHEBI:65315"/>
        <dbReference type="EC" id="5.4.99.27"/>
    </reaction>
</comment>
<evidence type="ECO:0000313" key="6">
    <source>
        <dbReference type="EMBL" id="AUB60979.1"/>
    </source>
</evidence>
<dbReference type="EMBL" id="CP017768">
    <property type="protein sequence ID" value="AUB60979.1"/>
    <property type="molecule type" value="Genomic_DNA"/>
</dbReference>
<keyword evidence="2 4" id="KW-0819">tRNA processing</keyword>
<sequence>MLNAETYLTPQKGIGGQIRTKNEDFYVEEIPESNPSGEGPNTWLWIEKNSRTTLDVLLDIARELKINRKQMGFAGMKDKKAVTRQWICVSNKTPEELQGLGEKLHNVKIIDIIPNQKKLRMGQLVGNKFRLMVRDVEDPGAAAQEAQEILNQLKERGVPNYYGYQRFGKDRPNTHLVGKALIMGGVKEAVDRYIGHPYDTEPKHIQEARRFYDEGELEESLESMPSGMRYEKMMLRALIKEMKKRGELTEKSYILALRSIPKPLSRMLVHAYQSYLFNRAVSERTKLGIDQYVKGDILIDNEEHLIHEFSEEEIDNEIKNFQAHPSSPLYGSKVPLAGGKLGEMEQKILDGEKLKLEDFTVPQMPKLGSHGIRRAMRFKIWDVSAESTDEGVLVSFSIPKGCYATAVLREVMKVDVY</sequence>
<dbReference type="Gene3D" id="3.30.70.3160">
    <property type="match status" value="1"/>
</dbReference>
<dbReference type="InterPro" id="IPR042214">
    <property type="entry name" value="TruD_catalytic"/>
</dbReference>
<dbReference type="NCBIfam" id="TIGR00094">
    <property type="entry name" value="tRNA_TruD_broad"/>
    <property type="match status" value="1"/>
</dbReference>
<name>A0A2H4VSA4_9EURY</name>
<dbReference type="AlphaFoldDB" id="A0A2H4VSA4"/>
<dbReference type="InterPro" id="IPR020119">
    <property type="entry name" value="PsdUridine_synth_TruD_CS"/>
</dbReference>
<dbReference type="EC" id="5.4.99.27" evidence="4"/>
<dbReference type="PANTHER" id="PTHR13326:SF21">
    <property type="entry name" value="PSEUDOURIDYLATE SYNTHASE PUS7L"/>
    <property type="match status" value="1"/>
</dbReference>
<dbReference type="InterPro" id="IPR011760">
    <property type="entry name" value="PsdUridine_synth_TruD_insert"/>
</dbReference>
<comment type="function">
    <text evidence="4">Could be responsible for synthesis of pseudouridine from uracil-13 in transfer RNAs.</text>
</comment>
<dbReference type="KEGG" id="msub:BK009_10000"/>
<evidence type="ECO:0000313" key="7">
    <source>
        <dbReference type="Proteomes" id="UP000232631"/>
    </source>
</evidence>
<dbReference type="Gene3D" id="1.10.1510.30">
    <property type="match status" value="1"/>
</dbReference>
<dbReference type="GeneID" id="35126828"/>
<dbReference type="PROSITE" id="PS50984">
    <property type="entry name" value="TRUD"/>
    <property type="match status" value="1"/>
</dbReference>
<evidence type="ECO:0000256" key="3">
    <source>
        <dbReference type="ARBA" id="ARBA00023235"/>
    </source>
</evidence>
<feature type="active site" description="Nucleophile" evidence="4">
    <location>
        <position position="78"/>
    </location>
</feature>
<organism evidence="6 7">
    <name type="scientific">Methanobacterium subterraneum</name>
    <dbReference type="NCBI Taxonomy" id="59277"/>
    <lineage>
        <taxon>Archaea</taxon>
        <taxon>Methanobacteriati</taxon>
        <taxon>Methanobacteriota</taxon>
        <taxon>Methanomada group</taxon>
        <taxon>Methanobacteria</taxon>
        <taxon>Methanobacteriales</taxon>
        <taxon>Methanobacteriaceae</taxon>
        <taxon>Methanobacterium</taxon>
    </lineage>
</organism>
<keyword evidence="7" id="KW-1185">Reference proteome</keyword>
<dbReference type="HAMAP" id="MF_01082">
    <property type="entry name" value="TruD"/>
    <property type="match status" value="1"/>
</dbReference>
<dbReference type="GO" id="GO:0160150">
    <property type="term" value="F:tRNA pseudouridine(13) synthase activity"/>
    <property type="evidence" value="ECO:0007669"/>
    <property type="project" value="UniProtKB-EC"/>
</dbReference>
<dbReference type="PIRSF" id="PIRSF037016">
    <property type="entry name" value="Pseudouridin_synth_euk_prd"/>
    <property type="match status" value="1"/>
</dbReference>
<reference evidence="6 7" key="1">
    <citation type="submission" date="2016-10" db="EMBL/GenBank/DDBJ databases">
        <title>Comparative genomics between deep and shallow subseafloor isolates.</title>
        <authorList>
            <person name="Ishii S."/>
            <person name="Miller J.R."/>
            <person name="Sutton G."/>
            <person name="Suzuki S."/>
            <person name="Methe B."/>
            <person name="Inagaki F."/>
            <person name="Imachi H."/>
        </authorList>
    </citation>
    <scope>NUCLEOTIDE SEQUENCE [LARGE SCALE GENOMIC DNA]</scope>
    <source>
        <strain evidence="6 7">A8p</strain>
    </source>
</reference>
<dbReference type="SUPFAM" id="SSF55120">
    <property type="entry name" value="Pseudouridine synthase"/>
    <property type="match status" value="1"/>
</dbReference>